<organism evidence="1 2">
    <name type="scientific">Cladophialophora chaetospira</name>
    <dbReference type="NCBI Taxonomy" id="386627"/>
    <lineage>
        <taxon>Eukaryota</taxon>
        <taxon>Fungi</taxon>
        <taxon>Dikarya</taxon>
        <taxon>Ascomycota</taxon>
        <taxon>Pezizomycotina</taxon>
        <taxon>Eurotiomycetes</taxon>
        <taxon>Chaetothyriomycetidae</taxon>
        <taxon>Chaetothyriales</taxon>
        <taxon>Herpotrichiellaceae</taxon>
        <taxon>Cladophialophora</taxon>
    </lineage>
</organism>
<dbReference type="Gene3D" id="3.30.420.40">
    <property type="match status" value="2"/>
</dbReference>
<accession>A0AA38WY52</accession>
<sequence length="526" mass="58017">MADQDTEMQDAIPCASAIDKTSTKDLGPVLNASMQQLGIDGVNRRSVPLPKGRLEAGGDFGGGTSIVGWGWKEDSTDFVRCGDPEDYLKDGEGEHADRTPCIAALVSSPLRDDPKHLGMVFGSAARLPAGEDGTLPLKGEMLKLDIVSDSFVYSQATNCDEMVETIQTAKMVVVGFIRQHSSSQVYIQDPLTNTHKLRTIRSKSCITREYLRWLLQTLKAAIAIRHNLSFEGVRALFDRHTDVAMSLPSNSTEEDRAAFTKLLNEAGFPITTWILNEAKSATLYHVWNQIGDFSGELQFQRHLYVLDLGALTFDAYLVTVTLDAPTLELAGRGKAIGGFSGSQSWNFLFSRAVEKILKRNASQMDDLFPDCEDIDEGREALAAAIQPTKEIFSINNVDDHYIIKPQLNMDNLDFGEISVKRSEMVVQSDLLQDVSALWSETMISQVQEHIEELRATISPTELPPGARINVGLTGWGSLPPFVLEQFQAKLSNLANVGVERLETGTNSAVARGNWLTLMDEKLTRDF</sequence>
<evidence type="ECO:0000313" key="2">
    <source>
        <dbReference type="Proteomes" id="UP001172673"/>
    </source>
</evidence>
<dbReference type="AlphaFoldDB" id="A0AA38WY52"/>
<dbReference type="EMBL" id="JAPDRK010000022">
    <property type="protein sequence ID" value="KAJ9603313.1"/>
    <property type="molecule type" value="Genomic_DNA"/>
</dbReference>
<gene>
    <name evidence="1" type="ORF">H2200_012091</name>
</gene>
<comment type="caution">
    <text evidence="1">The sequence shown here is derived from an EMBL/GenBank/DDBJ whole genome shotgun (WGS) entry which is preliminary data.</text>
</comment>
<dbReference type="Proteomes" id="UP001172673">
    <property type="component" value="Unassembled WGS sequence"/>
</dbReference>
<evidence type="ECO:0008006" key="3">
    <source>
        <dbReference type="Google" id="ProtNLM"/>
    </source>
</evidence>
<dbReference type="CDD" id="cd10170">
    <property type="entry name" value="ASKHA_NBD_HSP70"/>
    <property type="match status" value="1"/>
</dbReference>
<protein>
    <recommendedName>
        <fullName evidence="3">Actin-like ATPase domain-containing protein</fullName>
    </recommendedName>
</protein>
<keyword evidence="2" id="KW-1185">Reference proteome</keyword>
<evidence type="ECO:0000313" key="1">
    <source>
        <dbReference type="EMBL" id="KAJ9603313.1"/>
    </source>
</evidence>
<proteinExistence type="predicted"/>
<dbReference type="Gene3D" id="3.90.640.10">
    <property type="entry name" value="Actin, Chain A, domain 4"/>
    <property type="match status" value="1"/>
</dbReference>
<name>A0AA38WY52_9EURO</name>
<reference evidence="1" key="1">
    <citation type="submission" date="2022-10" db="EMBL/GenBank/DDBJ databases">
        <title>Culturing micro-colonial fungi from biological soil crusts in the Mojave desert and describing Neophaeococcomyces mojavensis, and introducing the new genera and species Taxawa tesnikishii.</title>
        <authorList>
            <person name="Kurbessoian T."/>
            <person name="Stajich J.E."/>
        </authorList>
    </citation>
    <scope>NUCLEOTIDE SEQUENCE</scope>
    <source>
        <strain evidence="1">TK_41</strain>
    </source>
</reference>